<proteinExistence type="predicted"/>
<sequence>YLDWSLVKLPLEYALRPNAFFPNGEGYPSRYLTTCANAPRCHGVPVYMISGASALRSGLLLGRYLYISAKAGQGLCKVWIVLLDDPIGGVIDGDCGSIIIDQQTSEVYDHVVGANPLDQAYIVPLIATVEQ</sequence>
<accession>A0A8E2DVR9</accession>
<organism evidence="1 2">
    <name type="scientific">Lepidopterella palustris CBS 459.81</name>
    <dbReference type="NCBI Taxonomy" id="1314670"/>
    <lineage>
        <taxon>Eukaryota</taxon>
        <taxon>Fungi</taxon>
        <taxon>Dikarya</taxon>
        <taxon>Ascomycota</taxon>
        <taxon>Pezizomycotina</taxon>
        <taxon>Dothideomycetes</taxon>
        <taxon>Pleosporomycetidae</taxon>
        <taxon>Mytilinidiales</taxon>
        <taxon>Argynnaceae</taxon>
        <taxon>Lepidopterella</taxon>
    </lineage>
</organism>
<dbReference type="AlphaFoldDB" id="A0A8E2DVR9"/>
<dbReference type="Proteomes" id="UP000250266">
    <property type="component" value="Unassembled WGS sequence"/>
</dbReference>
<reference evidence="1 2" key="1">
    <citation type="journal article" date="2016" name="Nat. Commun.">
        <title>Ectomycorrhizal ecology is imprinted in the genome of the dominant symbiotic fungus Cenococcum geophilum.</title>
        <authorList>
            <consortium name="DOE Joint Genome Institute"/>
            <person name="Peter M."/>
            <person name="Kohler A."/>
            <person name="Ohm R.A."/>
            <person name="Kuo A."/>
            <person name="Krutzmann J."/>
            <person name="Morin E."/>
            <person name="Arend M."/>
            <person name="Barry K.W."/>
            <person name="Binder M."/>
            <person name="Choi C."/>
            <person name="Clum A."/>
            <person name="Copeland A."/>
            <person name="Grisel N."/>
            <person name="Haridas S."/>
            <person name="Kipfer T."/>
            <person name="LaButti K."/>
            <person name="Lindquist E."/>
            <person name="Lipzen A."/>
            <person name="Maire R."/>
            <person name="Meier B."/>
            <person name="Mihaltcheva S."/>
            <person name="Molinier V."/>
            <person name="Murat C."/>
            <person name="Poggeler S."/>
            <person name="Quandt C.A."/>
            <person name="Sperisen C."/>
            <person name="Tritt A."/>
            <person name="Tisserant E."/>
            <person name="Crous P.W."/>
            <person name="Henrissat B."/>
            <person name="Nehls U."/>
            <person name="Egli S."/>
            <person name="Spatafora J.W."/>
            <person name="Grigoriev I.V."/>
            <person name="Martin F.M."/>
        </authorList>
    </citation>
    <scope>NUCLEOTIDE SEQUENCE [LARGE SCALE GENOMIC DNA]</scope>
    <source>
        <strain evidence="1 2">CBS 459.81</strain>
    </source>
</reference>
<evidence type="ECO:0000313" key="2">
    <source>
        <dbReference type="Proteomes" id="UP000250266"/>
    </source>
</evidence>
<dbReference type="EMBL" id="KV747576">
    <property type="protein sequence ID" value="OCK72670.1"/>
    <property type="molecule type" value="Genomic_DNA"/>
</dbReference>
<name>A0A8E2DVR9_9PEZI</name>
<keyword evidence="2" id="KW-1185">Reference proteome</keyword>
<gene>
    <name evidence="1" type="ORF">K432DRAFT_271758</name>
</gene>
<dbReference type="OrthoDB" id="3795360at2759"/>
<feature type="non-terminal residue" evidence="1">
    <location>
        <position position="131"/>
    </location>
</feature>
<feature type="non-terminal residue" evidence="1">
    <location>
        <position position="1"/>
    </location>
</feature>
<evidence type="ECO:0000313" key="1">
    <source>
        <dbReference type="EMBL" id="OCK72670.1"/>
    </source>
</evidence>
<protein>
    <submittedName>
        <fullName evidence="1">Uncharacterized protein</fullName>
    </submittedName>
</protein>